<evidence type="ECO:0000313" key="4">
    <source>
        <dbReference type="Proteomes" id="UP000533533"/>
    </source>
</evidence>
<organism evidence="2 3">
    <name type="scientific">Paraburkholderia silvatlantica</name>
    <dbReference type="NCBI Taxonomy" id="321895"/>
    <lineage>
        <taxon>Bacteria</taxon>
        <taxon>Pseudomonadati</taxon>
        <taxon>Pseudomonadota</taxon>
        <taxon>Betaproteobacteria</taxon>
        <taxon>Burkholderiales</taxon>
        <taxon>Burkholderiaceae</taxon>
        <taxon>Paraburkholderia</taxon>
    </lineage>
</organism>
<dbReference type="Pfam" id="PF09957">
    <property type="entry name" value="VapB_antitoxin"/>
    <property type="match status" value="1"/>
</dbReference>
<dbReference type="AlphaFoldDB" id="A0A2U1ABF8"/>
<reference evidence="2 3" key="1">
    <citation type="submission" date="2018-06" db="EMBL/GenBank/DDBJ databases">
        <title>Genomic Encyclopedia of Type Strains, Phase IV (KMG-V): Genome sequencing to study the core and pangenomes of soil and plant-associated prokaryotes.</title>
        <authorList>
            <person name="Whitman W."/>
        </authorList>
    </citation>
    <scope>NUCLEOTIDE SEQUENCE [LARGE SCALE GENOMIC DNA]</scope>
    <source>
        <strain evidence="2 3">SRCL-318</strain>
        <strain evidence="1 4">SRMrh-85</strain>
    </source>
</reference>
<proteinExistence type="predicted"/>
<dbReference type="RefSeq" id="WP_110385134.1">
    <property type="nucleotide sequence ID" value="NZ_JACHVZ010000013.1"/>
</dbReference>
<dbReference type="EMBL" id="JACHVZ010000013">
    <property type="protein sequence ID" value="MBB2930286.1"/>
    <property type="molecule type" value="Genomic_DNA"/>
</dbReference>
<dbReference type="EMBL" id="QJSQ01000004">
    <property type="protein sequence ID" value="PYE25556.1"/>
    <property type="molecule type" value="Genomic_DNA"/>
</dbReference>
<accession>A0A2U1ABF8</accession>
<dbReference type="Proteomes" id="UP000247772">
    <property type="component" value="Unassembled WGS sequence"/>
</dbReference>
<protein>
    <submittedName>
        <fullName evidence="1">Arc/MetJ family transcription regulator</fullName>
    </submittedName>
    <submittedName>
        <fullName evidence="2">VapB protein of antitoxin of type II toxin-antitoxin system</fullName>
    </submittedName>
</protein>
<evidence type="ECO:0000313" key="3">
    <source>
        <dbReference type="Proteomes" id="UP000247772"/>
    </source>
</evidence>
<dbReference type="Proteomes" id="UP000533533">
    <property type="component" value="Unassembled WGS sequence"/>
</dbReference>
<dbReference type="InterPro" id="IPR019239">
    <property type="entry name" value="VapB_antitoxin"/>
</dbReference>
<keyword evidence="4" id="KW-1185">Reference proteome</keyword>
<sequence length="65" mass="7046">MRTTIALDDDLIAKAQAYTGLEEKTALVREALKALIQREAARRLANLGGSQPGIVAAPRRRTDAE</sequence>
<evidence type="ECO:0000313" key="2">
    <source>
        <dbReference type="EMBL" id="PYE25556.1"/>
    </source>
</evidence>
<comment type="caution">
    <text evidence="2">The sequence shown here is derived from an EMBL/GenBank/DDBJ whole genome shotgun (WGS) entry which is preliminary data.</text>
</comment>
<gene>
    <name evidence="2" type="ORF">C7410_104136</name>
    <name evidence="1" type="ORF">FHX59_004748</name>
</gene>
<name>A0A2U1ABF8_9BURK</name>
<dbReference type="OrthoDB" id="332069at2"/>
<evidence type="ECO:0000313" key="1">
    <source>
        <dbReference type="EMBL" id="MBB2930286.1"/>
    </source>
</evidence>